<keyword evidence="2" id="KW-0813">Transport</keyword>
<dbReference type="PROSITE" id="PS50850">
    <property type="entry name" value="MFS"/>
    <property type="match status" value="1"/>
</dbReference>
<feature type="transmembrane region" description="Helical" evidence="7">
    <location>
        <begin position="46"/>
        <end position="64"/>
    </location>
</feature>
<dbReference type="FunFam" id="1.20.1250.20:FF:000018">
    <property type="entry name" value="MFS transporter permease"/>
    <property type="match status" value="1"/>
</dbReference>
<organism evidence="9 10">
    <name type="scientific">Choiromyces venosus 120613-1</name>
    <dbReference type="NCBI Taxonomy" id="1336337"/>
    <lineage>
        <taxon>Eukaryota</taxon>
        <taxon>Fungi</taxon>
        <taxon>Dikarya</taxon>
        <taxon>Ascomycota</taxon>
        <taxon>Pezizomycotina</taxon>
        <taxon>Pezizomycetes</taxon>
        <taxon>Pezizales</taxon>
        <taxon>Tuberaceae</taxon>
        <taxon>Choiromyces</taxon>
    </lineage>
</organism>
<evidence type="ECO:0000313" key="9">
    <source>
        <dbReference type="EMBL" id="RPA99625.1"/>
    </source>
</evidence>
<dbReference type="OrthoDB" id="3639251at2759"/>
<dbReference type="PANTHER" id="PTHR43791">
    <property type="entry name" value="PERMEASE-RELATED"/>
    <property type="match status" value="1"/>
</dbReference>
<feature type="transmembrane region" description="Helical" evidence="7">
    <location>
        <begin position="318"/>
        <end position="338"/>
    </location>
</feature>
<reference evidence="9 10" key="1">
    <citation type="journal article" date="2018" name="Nat. Ecol. Evol.">
        <title>Pezizomycetes genomes reveal the molecular basis of ectomycorrhizal truffle lifestyle.</title>
        <authorList>
            <person name="Murat C."/>
            <person name="Payen T."/>
            <person name="Noel B."/>
            <person name="Kuo A."/>
            <person name="Morin E."/>
            <person name="Chen J."/>
            <person name="Kohler A."/>
            <person name="Krizsan K."/>
            <person name="Balestrini R."/>
            <person name="Da Silva C."/>
            <person name="Montanini B."/>
            <person name="Hainaut M."/>
            <person name="Levati E."/>
            <person name="Barry K.W."/>
            <person name="Belfiori B."/>
            <person name="Cichocki N."/>
            <person name="Clum A."/>
            <person name="Dockter R.B."/>
            <person name="Fauchery L."/>
            <person name="Guy J."/>
            <person name="Iotti M."/>
            <person name="Le Tacon F."/>
            <person name="Lindquist E.A."/>
            <person name="Lipzen A."/>
            <person name="Malagnac F."/>
            <person name="Mello A."/>
            <person name="Molinier V."/>
            <person name="Miyauchi S."/>
            <person name="Poulain J."/>
            <person name="Riccioni C."/>
            <person name="Rubini A."/>
            <person name="Sitrit Y."/>
            <person name="Splivallo R."/>
            <person name="Traeger S."/>
            <person name="Wang M."/>
            <person name="Zifcakova L."/>
            <person name="Wipf D."/>
            <person name="Zambonelli A."/>
            <person name="Paolocci F."/>
            <person name="Nowrousian M."/>
            <person name="Ottonello S."/>
            <person name="Baldrian P."/>
            <person name="Spatafora J.W."/>
            <person name="Henrissat B."/>
            <person name="Nagy L.G."/>
            <person name="Aury J.M."/>
            <person name="Wincker P."/>
            <person name="Grigoriev I.V."/>
            <person name="Bonfante P."/>
            <person name="Martin F.M."/>
        </authorList>
    </citation>
    <scope>NUCLEOTIDE SEQUENCE [LARGE SCALE GENOMIC DNA]</scope>
    <source>
        <strain evidence="9 10">120613-1</strain>
    </source>
</reference>
<keyword evidence="10" id="KW-1185">Reference proteome</keyword>
<keyword evidence="3 7" id="KW-0812">Transmembrane</keyword>
<evidence type="ECO:0000256" key="4">
    <source>
        <dbReference type="ARBA" id="ARBA00022989"/>
    </source>
</evidence>
<dbReference type="GO" id="GO:0016020">
    <property type="term" value="C:membrane"/>
    <property type="evidence" value="ECO:0007669"/>
    <property type="project" value="UniProtKB-SubCell"/>
</dbReference>
<feature type="transmembrane region" description="Helical" evidence="7">
    <location>
        <begin position="137"/>
        <end position="161"/>
    </location>
</feature>
<protein>
    <submittedName>
        <fullName evidence="9">MFS general substrate transporter</fullName>
    </submittedName>
</protein>
<sequence>MSNEKVNYDHVDDRKADTPPQSSSVAESGVDLAYEKRIIRKVDLRLLPILGALYSVALIDRANMANAAIAGMMVDLKLFIGDRYSIALLMFFIPYFLFELPSNIVLRRVGSAVWLASIGLAWGAVMIGMGFLKDWRILVFCRVLLGFFEAGFFPGCVYLISSWYVRYEVQKRLAGFYLVVTLANAFSSILAYGLIQMNGIQGLSGWRWIFIIEGVITVAVAILAYFIIVDFPDKLLQRGKPFLSAVDIEMIKSRIDRDRGESEADPLTWAKVGLHLSDWKLWVYALMFMNAAVPAYALAYFLPIILRGMGYSVGMAQILSAPPYVSAVVIAFGLAWGADKTRLRAPFIATGCLLIIVGLSITAYSTKHSVRYFGIFLGLAGVQNNVPAVLAYQSNNIRMNSKRSVGTALQVGFGAIGGIFASTVFREKDSPKYLNGLWATMGCQFLTLLFLVCMSLYFKKKNRQHKKGTLDKPIEDHPAFTYTL</sequence>
<feature type="transmembrane region" description="Helical" evidence="7">
    <location>
        <begin position="281"/>
        <end position="306"/>
    </location>
</feature>
<evidence type="ECO:0000256" key="7">
    <source>
        <dbReference type="SAM" id="Phobius"/>
    </source>
</evidence>
<keyword evidence="4 7" id="KW-1133">Transmembrane helix</keyword>
<dbReference type="InterPro" id="IPR011701">
    <property type="entry name" value="MFS"/>
</dbReference>
<dbReference type="Gene3D" id="1.20.1250.20">
    <property type="entry name" value="MFS general substrate transporter like domains"/>
    <property type="match status" value="2"/>
</dbReference>
<dbReference type="InterPro" id="IPR020846">
    <property type="entry name" value="MFS_dom"/>
</dbReference>
<evidence type="ECO:0000256" key="1">
    <source>
        <dbReference type="ARBA" id="ARBA00004141"/>
    </source>
</evidence>
<accession>A0A3N4JMZ9</accession>
<feature type="transmembrane region" description="Helical" evidence="7">
    <location>
        <begin position="112"/>
        <end position="131"/>
    </location>
</feature>
<evidence type="ECO:0000256" key="6">
    <source>
        <dbReference type="SAM" id="MobiDB-lite"/>
    </source>
</evidence>
<feature type="transmembrane region" description="Helical" evidence="7">
    <location>
        <begin position="370"/>
        <end position="392"/>
    </location>
</feature>
<feature type="region of interest" description="Disordered" evidence="6">
    <location>
        <begin position="1"/>
        <end position="25"/>
    </location>
</feature>
<evidence type="ECO:0000256" key="5">
    <source>
        <dbReference type="ARBA" id="ARBA00023136"/>
    </source>
</evidence>
<dbReference type="FunFam" id="1.20.1250.20:FF:000013">
    <property type="entry name" value="MFS general substrate transporter"/>
    <property type="match status" value="1"/>
</dbReference>
<feature type="transmembrane region" description="Helical" evidence="7">
    <location>
        <begin position="345"/>
        <end position="364"/>
    </location>
</feature>
<keyword evidence="5 7" id="KW-0472">Membrane</keyword>
<dbReference type="AlphaFoldDB" id="A0A3N4JMZ9"/>
<evidence type="ECO:0000256" key="3">
    <source>
        <dbReference type="ARBA" id="ARBA00022692"/>
    </source>
</evidence>
<evidence type="ECO:0000313" key="10">
    <source>
        <dbReference type="Proteomes" id="UP000276215"/>
    </source>
</evidence>
<feature type="transmembrane region" description="Helical" evidence="7">
    <location>
        <begin position="207"/>
        <end position="228"/>
    </location>
</feature>
<feature type="domain" description="Major facilitator superfamily (MFS) profile" evidence="8">
    <location>
        <begin position="46"/>
        <end position="467"/>
    </location>
</feature>
<dbReference type="Pfam" id="PF07690">
    <property type="entry name" value="MFS_1"/>
    <property type="match status" value="1"/>
</dbReference>
<dbReference type="SUPFAM" id="SSF103473">
    <property type="entry name" value="MFS general substrate transporter"/>
    <property type="match status" value="1"/>
</dbReference>
<dbReference type="PANTHER" id="PTHR43791:SF3">
    <property type="entry name" value="MAJOR FACILITATOR SUPERFAMILY (MFS) PROFILE DOMAIN-CONTAINING PROTEIN"/>
    <property type="match status" value="1"/>
</dbReference>
<feature type="transmembrane region" description="Helical" evidence="7">
    <location>
        <begin position="437"/>
        <end position="458"/>
    </location>
</feature>
<name>A0A3N4JMZ9_9PEZI</name>
<dbReference type="InterPro" id="IPR036259">
    <property type="entry name" value="MFS_trans_sf"/>
</dbReference>
<proteinExistence type="predicted"/>
<evidence type="ECO:0000259" key="8">
    <source>
        <dbReference type="PROSITE" id="PS50850"/>
    </source>
</evidence>
<gene>
    <name evidence="9" type="ORF">L873DRAFT_1683182</name>
</gene>
<evidence type="ECO:0000256" key="2">
    <source>
        <dbReference type="ARBA" id="ARBA00022448"/>
    </source>
</evidence>
<dbReference type="EMBL" id="ML120386">
    <property type="protein sequence ID" value="RPA99625.1"/>
    <property type="molecule type" value="Genomic_DNA"/>
</dbReference>
<feature type="transmembrane region" description="Helical" evidence="7">
    <location>
        <begin position="173"/>
        <end position="195"/>
    </location>
</feature>
<dbReference type="Proteomes" id="UP000276215">
    <property type="component" value="Unassembled WGS sequence"/>
</dbReference>
<feature type="transmembrane region" description="Helical" evidence="7">
    <location>
        <begin position="404"/>
        <end position="425"/>
    </location>
</feature>
<feature type="compositionally biased region" description="Basic and acidic residues" evidence="6">
    <location>
        <begin position="1"/>
        <end position="17"/>
    </location>
</feature>
<comment type="subcellular location">
    <subcellularLocation>
        <location evidence="1">Membrane</location>
        <topology evidence="1">Multi-pass membrane protein</topology>
    </subcellularLocation>
</comment>
<feature type="transmembrane region" description="Helical" evidence="7">
    <location>
        <begin position="84"/>
        <end position="100"/>
    </location>
</feature>
<dbReference type="STRING" id="1336337.A0A3N4JMZ9"/>
<dbReference type="GO" id="GO:0022857">
    <property type="term" value="F:transmembrane transporter activity"/>
    <property type="evidence" value="ECO:0007669"/>
    <property type="project" value="InterPro"/>
</dbReference>